<dbReference type="OrthoDB" id="9788659at2"/>
<dbReference type="PANTHER" id="PTHR43289">
    <property type="entry name" value="MITOGEN-ACTIVATED PROTEIN KINASE KINASE KINASE 20-RELATED"/>
    <property type="match status" value="1"/>
</dbReference>
<evidence type="ECO:0000256" key="1">
    <source>
        <dbReference type="ARBA" id="ARBA00022679"/>
    </source>
</evidence>
<accession>U5QNW3</accession>
<feature type="compositionally biased region" description="Low complexity" evidence="5">
    <location>
        <begin position="386"/>
        <end position="400"/>
    </location>
</feature>
<dbReference type="InterPro" id="IPR008271">
    <property type="entry name" value="Ser/Thr_kinase_AS"/>
</dbReference>
<keyword evidence="8" id="KW-0723">Serine/threonine-protein kinase</keyword>
<organism evidence="8 9">
    <name type="scientific">Gloeobacter kilaueensis (strain ATCC BAA-2537 / CCAP 1431/1 / ULC 316 / JS1)</name>
    <dbReference type="NCBI Taxonomy" id="1183438"/>
    <lineage>
        <taxon>Bacteria</taxon>
        <taxon>Bacillati</taxon>
        <taxon>Cyanobacteriota</taxon>
        <taxon>Cyanophyceae</taxon>
        <taxon>Gloeobacterales</taxon>
        <taxon>Gloeobacteraceae</taxon>
        <taxon>Gloeobacter</taxon>
    </lineage>
</organism>
<dbReference type="HOGENOM" id="CLU_490721_0_0_3"/>
<evidence type="ECO:0000256" key="5">
    <source>
        <dbReference type="SAM" id="MobiDB-lite"/>
    </source>
</evidence>
<keyword evidence="6" id="KW-0472">Membrane</keyword>
<evidence type="ECO:0000256" key="2">
    <source>
        <dbReference type="ARBA" id="ARBA00022741"/>
    </source>
</evidence>
<evidence type="ECO:0000313" key="9">
    <source>
        <dbReference type="Proteomes" id="UP000017396"/>
    </source>
</evidence>
<evidence type="ECO:0000256" key="3">
    <source>
        <dbReference type="ARBA" id="ARBA00022777"/>
    </source>
</evidence>
<dbReference type="PANTHER" id="PTHR43289:SF34">
    <property type="entry name" value="SERINE_THREONINE-PROTEIN KINASE YBDM-RELATED"/>
    <property type="match status" value="1"/>
</dbReference>
<feature type="region of interest" description="Disordered" evidence="5">
    <location>
        <begin position="355"/>
        <end position="444"/>
    </location>
</feature>
<dbReference type="Proteomes" id="UP000017396">
    <property type="component" value="Chromosome"/>
</dbReference>
<keyword evidence="2" id="KW-0547">Nucleotide-binding</keyword>
<keyword evidence="9" id="KW-1185">Reference proteome</keyword>
<dbReference type="InterPro" id="IPR011009">
    <property type="entry name" value="Kinase-like_dom_sf"/>
</dbReference>
<dbReference type="RefSeq" id="WP_023174572.1">
    <property type="nucleotide sequence ID" value="NC_022600.1"/>
</dbReference>
<feature type="compositionally biased region" description="Pro residues" evidence="5">
    <location>
        <begin position="419"/>
        <end position="439"/>
    </location>
</feature>
<sequence length="555" mass="60241">MIDQDAADTAPVTQRTDWASYLGRLVGGRYRIVRFIAGGGMGRVYEALDTRLAEKVVALKVLVQHLFAEDERAFEMLLQRFEQEARLSALLGRHPCIIQVTDYGIEDSRPYLAMEYLGKAPEGRSLTQLIEQEGALAPERVVALAAQICDGLAYAHNLRVQVEGQTIRGVIHRDVKPNNIFVLQRGELGETIKILDFGIAKAVSDASIALGTNTGFVGTPKYAAPEQLRGDPPDARSDIYSLGVVLYQMLTGRLPLQPKTDSFPGWYQYHNYEQPIGFEGTAVPTALAAVVLSCLAKKPEERPQTMQELAQRLQVALNTPDPLPRRPVLGWFAAASLVALLVAAGTGLIWQQHDPTKPSPVAATAPVLQTPPPKRPSSPPTRRARPTAAGPTPAAQPPRRSTSEPAASPSVAKRQPAATKPPPARLPVLSEPPPAPSPPVVRQVPEPLPRLYAVALGTGSTARNEIRGETNTFAPDTPEIYCVWKANVRTSTELRIVWVADETGEKLAEDGMPLSGAMSGTFNLSKPEDGWTAGRYHLELYLGEVLAQSVPFTVR</sequence>
<dbReference type="AlphaFoldDB" id="U5QNW3"/>
<dbReference type="KEGG" id="glj:GKIL_3074"/>
<dbReference type="Pfam" id="PF00069">
    <property type="entry name" value="Pkinase"/>
    <property type="match status" value="1"/>
</dbReference>
<feature type="transmembrane region" description="Helical" evidence="6">
    <location>
        <begin position="328"/>
        <end position="350"/>
    </location>
</feature>
<feature type="compositionally biased region" description="Pro residues" evidence="5">
    <location>
        <begin position="369"/>
        <end position="379"/>
    </location>
</feature>
<dbReference type="SMART" id="SM00220">
    <property type="entry name" value="S_TKc"/>
    <property type="match status" value="1"/>
</dbReference>
<gene>
    <name evidence="8" type="primary">pknD</name>
    <name evidence="8" type="ORF">GKIL_3074</name>
</gene>
<dbReference type="CDD" id="cd14014">
    <property type="entry name" value="STKc_PknB_like"/>
    <property type="match status" value="1"/>
</dbReference>
<dbReference type="PROSITE" id="PS00108">
    <property type="entry name" value="PROTEIN_KINASE_ST"/>
    <property type="match status" value="1"/>
</dbReference>
<dbReference type="GO" id="GO:0004674">
    <property type="term" value="F:protein serine/threonine kinase activity"/>
    <property type="evidence" value="ECO:0007669"/>
    <property type="project" value="UniProtKB-KW"/>
</dbReference>
<evidence type="ECO:0000313" key="8">
    <source>
        <dbReference type="EMBL" id="AGY59320.1"/>
    </source>
</evidence>
<dbReference type="PROSITE" id="PS50011">
    <property type="entry name" value="PROTEIN_KINASE_DOM"/>
    <property type="match status" value="1"/>
</dbReference>
<dbReference type="SUPFAM" id="SSF56112">
    <property type="entry name" value="Protein kinase-like (PK-like)"/>
    <property type="match status" value="1"/>
</dbReference>
<keyword evidence="4" id="KW-0067">ATP-binding</keyword>
<dbReference type="InterPro" id="IPR000719">
    <property type="entry name" value="Prot_kinase_dom"/>
</dbReference>
<protein>
    <submittedName>
        <fullName evidence="8">Serine/threonine protein kinase</fullName>
        <ecNumber evidence="8">2.7.11.1</ecNumber>
    </submittedName>
</protein>
<keyword evidence="3 8" id="KW-0418">Kinase</keyword>
<name>U5QNW3_GLOK1</name>
<evidence type="ECO:0000259" key="7">
    <source>
        <dbReference type="PROSITE" id="PS50011"/>
    </source>
</evidence>
<dbReference type="GO" id="GO:0005524">
    <property type="term" value="F:ATP binding"/>
    <property type="evidence" value="ECO:0007669"/>
    <property type="project" value="UniProtKB-KW"/>
</dbReference>
<evidence type="ECO:0000256" key="6">
    <source>
        <dbReference type="SAM" id="Phobius"/>
    </source>
</evidence>
<dbReference type="eggNOG" id="COG0515">
    <property type="taxonomic scope" value="Bacteria"/>
</dbReference>
<keyword evidence="1 8" id="KW-0808">Transferase</keyword>
<dbReference type="Gene3D" id="1.10.510.10">
    <property type="entry name" value="Transferase(Phosphotransferase) domain 1"/>
    <property type="match status" value="1"/>
</dbReference>
<keyword evidence="6" id="KW-0812">Transmembrane</keyword>
<keyword evidence="6" id="KW-1133">Transmembrane helix</keyword>
<reference evidence="8 9" key="1">
    <citation type="journal article" date="2013" name="PLoS ONE">
        <title>Cultivation and Complete Genome Sequencing of Gloeobacter kilaueensis sp. nov., from a Lava Cave in Kilauea Caldera, Hawai'i.</title>
        <authorList>
            <person name="Saw J.H."/>
            <person name="Schatz M."/>
            <person name="Brown M.V."/>
            <person name="Kunkel D.D."/>
            <person name="Foster J.S."/>
            <person name="Shick H."/>
            <person name="Christensen S."/>
            <person name="Hou S."/>
            <person name="Wan X."/>
            <person name="Donachie S.P."/>
        </authorList>
    </citation>
    <scope>NUCLEOTIDE SEQUENCE [LARGE SCALE GENOMIC DNA]</scope>
    <source>
        <strain evidence="9">JS</strain>
    </source>
</reference>
<proteinExistence type="predicted"/>
<dbReference type="EC" id="2.7.11.1" evidence="8"/>
<feature type="domain" description="Protein kinase" evidence="7">
    <location>
        <begin position="30"/>
        <end position="317"/>
    </location>
</feature>
<evidence type="ECO:0000256" key="4">
    <source>
        <dbReference type="ARBA" id="ARBA00022840"/>
    </source>
</evidence>
<dbReference type="STRING" id="1183438.GKIL_3074"/>
<dbReference type="Gene3D" id="3.30.200.20">
    <property type="entry name" value="Phosphorylase Kinase, domain 1"/>
    <property type="match status" value="1"/>
</dbReference>
<dbReference type="EMBL" id="CP003587">
    <property type="protein sequence ID" value="AGY59320.1"/>
    <property type="molecule type" value="Genomic_DNA"/>
</dbReference>